<dbReference type="InterPro" id="IPR036165">
    <property type="entry name" value="YefM-like_sf"/>
</dbReference>
<evidence type="ECO:0000313" key="4">
    <source>
        <dbReference type="Proteomes" id="UP000095210"/>
    </source>
</evidence>
<dbReference type="Gene3D" id="3.40.1620.10">
    <property type="entry name" value="YefM-like domain"/>
    <property type="match status" value="1"/>
</dbReference>
<dbReference type="SUPFAM" id="SSF143120">
    <property type="entry name" value="YefM-like"/>
    <property type="match status" value="1"/>
</dbReference>
<sequence length="116" mass="12986">MSQRIGAAELRRDEAAIIRRVEAGESFTVTRDGRPVADLVPYRRTEAARTLGALQREFHALPPVDAAGWERDRRRSDVGFGPDDPTENPWDARRTTPYPSWSGVLDLPELPGFSGR</sequence>
<name>A0AAC9HMY2_9PSEU</name>
<feature type="region of interest" description="Disordered" evidence="2">
    <location>
        <begin position="70"/>
        <end position="116"/>
    </location>
</feature>
<comment type="similarity">
    <text evidence="1">Belongs to the phD/YefM antitoxin family.</text>
</comment>
<dbReference type="Proteomes" id="UP000095210">
    <property type="component" value="Chromosome"/>
</dbReference>
<evidence type="ECO:0000256" key="1">
    <source>
        <dbReference type="ARBA" id="ARBA00009981"/>
    </source>
</evidence>
<proteinExistence type="inferred from homology"/>
<accession>A0AAC9HMY2</accession>
<dbReference type="AlphaFoldDB" id="A0AAC9HMY2"/>
<gene>
    <name evidence="3" type="ORF">TL08_06345</name>
</gene>
<dbReference type="EMBL" id="CP014859">
    <property type="protein sequence ID" value="AOS62094.1"/>
    <property type="molecule type" value="Genomic_DNA"/>
</dbReference>
<protein>
    <submittedName>
        <fullName evidence="3">Prevent-host-death family protein</fullName>
    </submittedName>
</protein>
<evidence type="ECO:0000313" key="3">
    <source>
        <dbReference type="EMBL" id="AOS62094.1"/>
    </source>
</evidence>
<organism evidence="3 4">
    <name type="scientific">Actinoalloteichus hymeniacidonis</name>
    <dbReference type="NCBI Taxonomy" id="340345"/>
    <lineage>
        <taxon>Bacteria</taxon>
        <taxon>Bacillati</taxon>
        <taxon>Actinomycetota</taxon>
        <taxon>Actinomycetes</taxon>
        <taxon>Pseudonocardiales</taxon>
        <taxon>Pseudonocardiaceae</taxon>
        <taxon>Actinoalloteichus</taxon>
    </lineage>
</organism>
<reference evidence="4" key="1">
    <citation type="submission" date="2016-03" db="EMBL/GenBank/DDBJ databases">
        <title>Complete genome sequence of the type strain Actinoalloteichus hymeniacidonis DSM 45092.</title>
        <authorList>
            <person name="Schaffert L."/>
            <person name="Albersmeier A."/>
            <person name="Winkler A."/>
            <person name="Kalinowski J."/>
            <person name="Zotchev S."/>
            <person name="Ruckert C."/>
        </authorList>
    </citation>
    <scope>NUCLEOTIDE SEQUENCE [LARGE SCALE GENOMIC DNA]</scope>
    <source>
        <strain evidence="4">HPA177(T) (DSM 45092(T))</strain>
    </source>
</reference>
<evidence type="ECO:0000256" key="2">
    <source>
        <dbReference type="SAM" id="MobiDB-lite"/>
    </source>
</evidence>
<keyword evidence="4" id="KW-1185">Reference proteome</keyword>
<dbReference type="RefSeq" id="WP_069847309.1">
    <property type="nucleotide sequence ID" value="NZ_CP014859.1"/>
</dbReference>
<dbReference type="NCBIfam" id="TIGR01552">
    <property type="entry name" value="phd_fam"/>
    <property type="match status" value="1"/>
</dbReference>
<dbReference type="KEGG" id="ahm:TL08_06345"/>